<comment type="caution">
    <text evidence="2">The sequence shown here is derived from an EMBL/GenBank/DDBJ whole genome shotgun (WGS) entry which is preliminary data.</text>
</comment>
<accession>A0A7X5UV50</accession>
<reference evidence="2 3" key="1">
    <citation type="submission" date="2020-03" db="EMBL/GenBank/DDBJ databases">
        <title>Sequencing the genomes of 1000 actinobacteria strains.</title>
        <authorList>
            <person name="Klenk H.-P."/>
        </authorList>
    </citation>
    <scope>NUCLEOTIDE SEQUENCE [LARGE SCALE GENOMIC DNA]</scope>
    <source>
        <strain evidence="2 3">DSM 45685</strain>
    </source>
</reference>
<name>A0A7X5UV50_9PSEU</name>
<keyword evidence="3" id="KW-1185">Reference proteome</keyword>
<protein>
    <recommendedName>
        <fullName evidence="1">BioF2-like acetyltransferase domain-containing protein</fullName>
    </recommendedName>
</protein>
<organism evidence="2 3">
    <name type="scientific">Saccharomonospora amisosensis</name>
    <dbReference type="NCBI Taxonomy" id="1128677"/>
    <lineage>
        <taxon>Bacteria</taxon>
        <taxon>Bacillati</taxon>
        <taxon>Actinomycetota</taxon>
        <taxon>Actinomycetes</taxon>
        <taxon>Pseudonocardiales</taxon>
        <taxon>Pseudonocardiaceae</taxon>
        <taxon>Saccharomonospora</taxon>
    </lineage>
</organism>
<dbReference type="Proteomes" id="UP000545493">
    <property type="component" value="Unassembled WGS sequence"/>
</dbReference>
<dbReference type="Gene3D" id="3.40.630.30">
    <property type="match status" value="1"/>
</dbReference>
<evidence type="ECO:0000313" key="2">
    <source>
        <dbReference type="EMBL" id="NIJ14278.1"/>
    </source>
</evidence>
<dbReference type="InterPro" id="IPR038740">
    <property type="entry name" value="BioF2-like_GNAT_dom"/>
</dbReference>
<dbReference type="Pfam" id="PF13480">
    <property type="entry name" value="Acetyltransf_6"/>
    <property type="match status" value="1"/>
</dbReference>
<sequence>MTPRSGISVSFADAPAPVRRCAEQAAHLYDTPEWFRVETASGTRPLLAWAASEAGGVAYATLCTSHASDPAWPYARADLFLREMAVTEAPASGMLPSVLVGGRRPGHSSIVVNAAGADREAIVERLMNTVRDHAVSEGYSSLLLSFVDESVATDLARGAGLPSLRFPSAPSWSLRLPGNSFDDWFGSLGRKVRFNEKATMRKLADFGFEWRELRETDIDWIVPLELAQYRKHGHDYGSVAARRLHEAYLAVLGDRAWIAFAVDGRGQRAGFVSLIRHGERAWARQVGLGDEHAGVPLYFGLVYHAVIRWAYQTGVRELDFSVTADEVKRKRGASPRPSVALAIPVVPSRLTVSPGFQPVFA</sequence>
<dbReference type="SUPFAM" id="SSF55729">
    <property type="entry name" value="Acyl-CoA N-acyltransferases (Nat)"/>
    <property type="match status" value="1"/>
</dbReference>
<proteinExistence type="predicted"/>
<dbReference type="RefSeq" id="WP_167175078.1">
    <property type="nucleotide sequence ID" value="NZ_JAAOYM010000001.1"/>
</dbReference>
<gene>
    <name evidence="2" type="ORF">FHU38_004622</name>
</gene>
<dbReference type="InterPro" id="IPR016181">
    <property type="entry name" value="Acyl_CoA_acyltransferase"/>
</dbReference>
<dbReference type="AlphaFoldDB" id="A0A7X5UV50"/>
<evidence type="ECO:0000259" key="1">
    <source>
        <dbReference type="Pfam" id="PF13480"/>
    </source>
</evidence>
<dbReference type="EMBL" id="JAAOYM010000001">
    <property type="protein sequence ID" value="NIJ14278.1"/>
    <property type="molecule type" value="Genomic_DNA"/>
</dbReference>
<feature type="domain" description="BioF2-like acetyltransferase" evidence="1">
    <location>
        <begin position="191"/>
        <end position="329"/>
    </location>
</feature>
<evidence type="ECO:0000313" key="3">
    <source>
        <dbReference type="Proteomes" id="UP000545493"/>
    </source>
</evidence>